<comment type="subcellular location">
    <subcellularLocation>
        <location evidence="1">Cell membrane</location>
        <topology evidence="1">Multi-pass membrane protein</topology>
    </subcellularLocation>
</comment>
<gene>
    <name evidence="9" type="ORF">J2S36_001205</name>
</gene>
<name>A0ABU1T2Q5_9ACTO</name>
<comment type="caution">
    <text evidence="9">The sequence shown here is derived from an EMBL/GenBank/DDBJ whole genome shotgun (WGS) entry which is preliminary data.</text>
</comment>
<dbReference type="NCBIfam" id="NF006521">
    <property type="entry name" value="PRK08965.1-5"/>
    <property type="match status" value="1"/>
</dbReference>
<keyword evidence="3" id="KW-1003">Cell membrane</keyword>
<evidence type="ECO:0000256" key="1">
    <source>
        <dbReference type="ARBA" id="ARBA00004651"/>
    </source>
</evidence>
<dbReference type="InterPro" id="IPR002758">
    <property type="entry name" value="Cation_antiport_E"/>
</dbReference>
<dbReference type="Proteomes" id="UP001266099">
    <property type="component" value="Unassembled WGS sequence"/>
</dbReference>
<feature type="transmembrane region" description="Helical" evidence="8">
    <location>
        <begin position="62"/>
        <end position="82"/>
    </location>
</feature>
<keyword evidence="5 8" id="KW-1133">Transmembrane helix</keyword>
<sequence>MIQQIDIRNQAAGIATAASSEQKTETAKRARKQAQKQARRQAAKNSQAARQIALVTRRPGRFPHASMGTIIWLTIVWVMLWGKLNTTNFVAGFILALFITTIAPFPFTRFDGRFRPWGVLRLSTIFFADIIRASFAQARFILSGKEPRGAIIRVQLRSHSDVYLAMVSGMTGLVPGSVVVDAHRATGMLYVHVFDMGLAGGPDGVHRSVLEQEERVLRAFASHDELVDAGYVPGSHPSLGRLPTPYAPATGPELMRYGVLEVPEVAAEKTKILEQIAGNRLQGQKTEVRNEHTDEVK</sequence>
<keyword evidence="10" id="KW-1185">Reference proteome</keyword>
<organism evidence="9 10">
    <name type="scientific">Arcanobacterium hippocoleae</name>
    <dbReference type="NCBI Taxonomy" id="149017"/>
    <lineage>
        <taxon>Bacteria</taxon>
        <taxon>Bacillati</taxon>
        <taxon>Actinomycetota</taxon>
        <taxon>Actinomycetes</taxon>
        <taxon>Actinomycetales</taxon>
        <taxon>Actinomycetaceae</taxon>
        <taxon>Arcanobacterium</taxon>
    </lineage>
</organism>
<feature type="region of interest" description="Disordered" evidence="7">
    <location>
        <begin position="16"/>
        <end position="46"/>
    </location>
</feature>
<evidence type="ECO:0000313" key="9">
    <source>
        <dbReference type="EMBL" id="MDR6939662.1"/>
    </source>
</evidence>
<proteinExistence type="inferred from homology"/>
<evidence type="ECO:0000256" key="4">
    <source>
        <dbReference type="ARBA" id="ARBA00022692"/>
    </source>
</evidence>
<evidence type="ECO:0000256" key="6">
    <source>
        <dbReference type="ARBA" id="ARBA00023136"/>
    </source>
</evidence>
<reference evidence="9 10" key="1">
    <citation type="submission" date="2023-07" db="EMBL/GenBank/DDBJ databases">
        <title>Sequencing the genomes of 1000 actinobacteria strains.</title>
        <authorList>
            <person name="Klenk H.-P."/>
        </authorList>
    </citation>
    <scope>NUCLEOTIDE SEQUENCE [LARGE SCALE GENOMIC DNA]</scope>
    <source>
        <strain evidence="9 10">DSM 15539</strain>
    </source>
</reference>
<feature type="transmembrane region" description="Helical" evidence="8">
    <location>
        <begin position="88"/>
        <end position="107"/>
    </location>
</feature>
<dbReference type="Pfam" id="PF01899">
    <property type="entry name" value="MNHE"/>
    <property type="match status" value="1"/>
</dbReference>
<evidence type="ECO:0000256" key="7">
    <source>
        <dbReference type="SAM" id="MobiDB-lite"/>
    </source>
</evidence>
<evidence type="ECO:0000256" key="8">
    <source>
        <dbReference type="SAM" id="Phobius"/>
    </source>
</evidence>
<comment type="similarity">
    <text evidence="2">Belongs to the CPA3 antiporters (TC 2.A.63) subunit E family.</text>
</comment>
<feature type="compositionally biased region" description="Basic residues" evidence="7">
    <location>
        <begin position="29"/>
        <end position="42"/>
    </location>
</feature>
<evidence type="ECO:0000256" key="2">
    <source>
        <dbReference type="ARBA" id="ARBA00006228"/>
    </source>
</evidence>
<accession>A0ABU1T2Q5</accession>
<dbReference type="EMBL" id="JAVDUJ010000001">
    <property type="protein sequence ID" value="MDR6939662.1"/>
    <property type="molecule type" value="Genomic_DNA"/>
</dbReference>
<protein>
    <submittedName>
        <fullName evidence="9">Multisubunit Na+/H+ antiporter MnhE subunit</fullName>
    </submittedName>
</protein>
<evidence type="ECO:0000256" key="5">
    <source>
        <dbReference type="ARBA" id="ARBA00022989"/>
    </source>
</evidence>
<evidence type="ECO:0000256" key="3">
    <source>
        <dbReference type="ARBA" id="ARBA00022475"/>
    </source>
</evidence>
<evidence type="ECO:0000313" key="10">
    <source>
        <dbReference type="Proteomes" id="UP001266099"/>
    </source>
</evidence>
<keyword evidence="4 8" id="KW-0812">Transmembrane</keyword>
<dbReference type="PANTHER" id="PTHR34584:SF1">
    <property type="entry name" value="NA(+)_H(+) ANTIPORTER SUBUNIT E1"/>
    <property type="match status" value="1"/>
</dbReference>
<dbReference type="PANTHER" id="PTHR34584">
    <property type="entry name" value="NA(+)/H(+) ANTIPORTER SUBUNIT E1"/>
    <property type="match status" value="1"/>
</dbReference>
<dbReference type="RefSeq" id="WP_309956508.1">
    <property type="nucleotide sequence ID" value="NZ_JAVDUJ010000001.1"/>
</dbReference>
<keyword evidence="6 8" id="KW-0472">Membrane</keyword>